<dbReference type="EMBL" id="CM004401">
    <property type="protein sequence ID" value="OAY29393.1"/>
    <property type="molecule type" value="Genomic_DNA"/>
</dbReference>
<accession>A0A2C9UGW7</accession>
<gene>
    <name evidence="1" type="ORF">MANES_15G141600</name>
</gene>
<protein>
    <submittedName>
        <fullName evidence="1">Uncharacterized protein</fullName>
    </submittedName>
</protein>
<organism evidence="1">
    <name type="scientific">Manihot esculenta</name>
    <name type="common">Cassava</name>
    <name type="synonym">Jatropha manihot</name>
    <dbReference type="NCBI Taxonomy" id="3983"/>
    <lineage>
        <taxon>Eukaryota</taxon>
        <taxon>Viridiplantae</taxon>
        <taxon>Streptophyta</taxon>
        <taxon>Embryophyta</taxon>
        <taxon>Tracheophyta</taxon>
        <taxon>Spermatophyta</taxon>
        <taxon>Magnoliopsida</taxon>
        <taxon>eudicotyledons</taxon>
        <taxon>Gunneridae</taxon>
        <taxon>Pentapetalae</taxon>
        <taxon>rosids</taxon>
        <taxon>fabids</taxon>
        <taxon>Malpighiales</taxon>
        <taxon>Euphorbiaceae</taxon>
        <taxon>Crotonoideae</taxon>
        <taxon>Manihoteae</taxon>
        <taxon>Manihot</taxon>
    </lineage>
</organism>
<evidence type="ECO:0000313" key="1">
    <source>
        <dbReference type="EMBL" id="OAY29393.1"/>
    </source>
</evidence>
<reference evidence="1" key="1">
    <citation type="submission" date="2016-02" db="EMBL/GenBank/DDBJ databases">
        <title>WGS assembly of Manihot esculenta.</title>
        <authorList>
            <person name="Bredeson J.V."/>
            <person name="Prochnik S.E."/>
            <person name="Lyons J.B."/>
            <person name="Schmutz J."/>
            <person name="Grimwood J."/>
            <person name="Vrebalov J."/>
            <person name="Bart R.S."/>
            <person name="Amuge T."/>
            <person name="Ferguson M.E."/>
            <person name="Green R."/>
            <person name="Putnam N."/>
            <person name="Stites J."/>
            <person name="Rounsley S."/>
            <person name="Rokhsar D.S."/>
        </authorList>
    </citation>
    <scope>NUCLEOTIDE SEQUENCE [LARGE SCALE GENOMIC DNA]</scope>
    <source>
        <tissue evidence="1">Leaf</tissue>
    </source>
</reference>
<dbReference type="AlphaFoldDB" id="A0A2C9UGW7"/>
<sequence length="42" mass="4926">MWDHRISKATHVHAHTSICPLTQPCMCRHVTRHAQTHFQSAY</sequence>
<proteinExistence type="predicted"/>
<name>A0A2C9UGW7_MANES</name>